<dbReference type="InterPro" id="IPR011074">
    <property type="entry name" value="CRAL/TRIO_N_dom"/>
</dbReference>
<dbReference type="GeneID" id="116288151"/>
<dbReference type="KEGG" id="aten:116288151"/>
<accession>A0A6P8H2X2</accession>
<evidence type="ECO:0000313" key="4">
    <source>
        <dbReference type="RefSeq" id="XP_031550754.1"/>
    </source>
</evidence>
<dbReference type="InterPro" id="IPR001251">
    <property type="entry name" value="CRAL-TRIO_dom"/>
</dbReference>
<keyword evidence="3" id="KW-1185">Reference proteome</keyword>
<proteinExistence type="predicted"/>
<name>A0A6P8H2X2_ACTTE</name>
<dbReference type="GO" id="GO:0005737">
    <property type="term" value="C:cytoplasm"/>
    <property type="evidence" value="ECO:0007669"/>
    <property type="project" value="TreeGrafter"/>
</dbReference>
<dbReference type="Gene3D" id="2.60.120.680">
    <property type="entry name" value="GOLD domain"/>
    <property type="match status" value="1"/>
</dbReference>
<dbReference type="PROSITE" id="PS50191">
    <property type="entry name" value="CRAL_TRIO"/>
    <property type="match status" value="1"/>
</dbReference>
<dbReference type="InParanoid" id="A0A6P8H2X2"/>
<dbReference type="RefSeq" id="XP_031550754.1">
    <property type="nucleotide sequence ID" value="XM_031694894.1"/>
</dbReference>
<dbReference type="InterPro" id="IPR009038">
    <property type="entry name" value="GOLD_dom"/>
</dbReference>
<dbReference type="SUPFAM" id="SSF52087">
    <property type="entry name" value="CRAL/TRIO domain"/>
    <property type="match status" value="1"/>
</dbReference>
<dbReference type="SMART" id="SM00516">
    <property type="entry name" value="SEC14"/>
    <property type="match status" value="1"/>
</dbReference>
<dbReference type="SUPFAM" id="SSF101576">
    <property type="entry name" value="Supernatant protein factor (SPF), C-terminal domain"/>
    <property type="match status" value="1"/>
</dbReference>
<dbReference type="PROSITE" id="PS50866">
    <property type="entry name" value="GOLD"/>
    <property type="match status" value="1"/>
</dbReference>
<gene>
    <name evidence="4" type="primary">LOC116288151</name>
</gene>
<dbReference type="PANTHER" id="PTHR23324">
    <property type="entry name" value="SEC14 RELATED PROTEIN"/>
    <property type="match status" value="1"/>
</dbReference>
<evidence type="ECO:0000259" key="1">
    <source>
        <dbReference type="PROSITE" id="PS50191"/>
    </source>
</evidence>
<feature type="domain" description="GOLD" evidence="2">
    <location>
        <begin position="278"/>
        <end position="382"/>
    </location>
</feature>
<organism evidence="3 4">
    <name type="scientific">Actinia tenebrosa</name>
    <name type="common">Australian red waratah sea anemone</name>
    <dbReference type="NCBI Taxonomy" id="6105"/>
    <lineage>
        <taxon>Eukaryota</taxon>
        <taxon>Metazoa</taxon>
        <taxon>Cnidaria</taxon>
        <taxon>Anthozoa</taxon>
        <taxon>Hexacorallia</taxon>
        <taxon>Actiniaria</taxon>
        <taxon>Actiniidae</taxon>
        <taxon>Actinia</taxon>
    </lineage>
</organism>
<dbReference type="SUPFAM" id="SSF46938">
    <property type="entry name" value="CRAL/TRIO N-terminal domain"/>
    <property type="match status" value="1"/>
</dbReference>
<dbReference type="InterPro" id="IPR051064">
    <property type="entry name" value="SEC14/CRAL-TRIO_domain"/>
</dbReference>
<evidence type="ECO:0000259" key="2">
    <source>
        <dbReference type="PROSITE" id="PS50866"/>
    </source>
</evidence>
<dbReference type="Gene3D" id="3.40.525.10">
    <property type="entry name" value="CRAL-TRIO lipid binding domain"/>
    <property type="match status" value="1"/>
</dbReference>
<dbReference type="SMART" id="SM01100">
    <property type="entry name" value="CRAL_TRIO_N"/>
    <property type="match status" value="1"/>
</dbReference>
<dbReference type="InterPro" id="IPR036865">
    <property type="entry name" value="CRAL-TRIO_dom_sf"/>
</dbReference>
<feature type="domain" description="CRAL-TRIO" evidence="1">
    <location>
        <begin position="76"/>
        <end position="249"/>
    </location>
</feature>
<dbReference type="PANTHER" id="PTHR23324:SF83">
    <property type="entry name" value="SEC14-LIKE PROTEIN 2"/>
    <property type="match status" value="1"/>
</dbReference>
<dbReference type="AlphaFoldDB" id="A0A6P8H2X2"/>
<dbReference type="Pfam" id="PF00650">
    <property type="entry name" value="CRAL_TRIO"/>
    <property type="match status" value="1"/>
</dbReference>
<evidence type="ECO:0000313" key="3">
    <source>
        <dbReference type="Proteomes" id="UP000515163"/>
    </source>
</evidence>
<dbReference type="InterPro" id="IPR036273">
    <property type="entry name" value="CRAL/TRIO_N_dom_sf"/>
</dbReference>
<dbReference type="Proteomes" id="UP000515163">
    <property type="component" value="Unplaced"/>
</dbReference>
<sequence length="391" mass="44725">MIENLDDLDENQKETLKKFREQVQSSLKDDQDDYFLLKWLQATDFDAEKADDMFRQSLWVRKKLDLDSVLTPSYKPPEVLMKYDPGGFYGYDKEGSPIFVDPLGQIDFKGLLHSVKKDDVLRFKGYHAEKGLQLAKEKAKETGKRVHQVVNILDMEGLGLKHLWGPGVALFNSVATLYENNFPGYWKRIFVIKAPLIFPAAYNLVKPFLSEDTKNKIKILGDDWKEQLKKYIDEDNLPEFYGGKGCDDNDPKCSSEICYGGTIPESYYLAKTPFGKSEGSILATVDRGKHLDVEQVVETPGSIISWEFRTKEHDIGFGIYLSAATLEEKEEMEELLPIQRVNSQFVPELGSIKCECPGKYIVRFDNSYSWVTKKVVEYRIDVNSTPSNSQD</sequence>
<dbReference type="OrthoDB" id="1434354at2759"/>
<protein>
    <submittedName>
        <fullName evidence="4">SEC14-like protein 2</fullName>
    </submittedName>
</protein>
<dbReference type="CDD" id="cd00170">
    <property type="entry name" value="SEC14"/>
    <property type="match status" value="1"/>
</dbReference>
<dbReference type="InterPro" id="IPR036598">
    <property type="entry name" value="GOLD_dom_sf"/>
</dbReference>
<dbReference type="PRINTS" id="PR00180">
    <property type="entry name" value="CRETINALDHBP"/>
</dbReference>
<dbReference type="FunCoup" id="A0A6P8H2X2">
    <property type="interactions" value="1492"/>
</dbReference>
<reference evidence="4" key="1">
    <citation type="submission" date="2025-08" db="UniProtKB">
        <authorList>
            <consortium name="RefSeq"/>
        </authorList>
    </citation>
    <scope>IDENTIFICATION</scope>
</reference>